<keyword evidence="2" id="KW-1185">Reference proteome</keyword>
<gene>
    <name evidence="1" type="ORF">Hsar01_02843</name>
</gene>
<evidence type="ECO:0000313" key="2">
    <source>
        <dbReference type="Proteomes" id="UP001476282"/>
    </source>
</evidence>
<comment type="caution">
    <text evidence="1">The sequence shown here is derived from an EMBL/GenBank/DDBJ whole genome shotgun (WGS) entry which is preliminary data.</text>
</comment>
<sequence>MKLFELATTIFETADRLGVEYMAVGAIAAGT</sequence>
<evidence type="ECO:0000313" key="1">
    <source>
        <dbReference type="EMBL" id="GAA5483609.1"/>
    </source>
</evidence>
<dbReference type="Proteomes" id="UP001476282">
    <property type="component" value="Unassembled WGS sequence"/>
</dbReference>
<organism evidence="1 2">
    <name type="scientific">Haloferula sargassicola</name>
    <dbReference type="NCBI Taxonomy" id="490096"/>
    <lineage>
        <taxon>Bacteria</taxon>
        <taxon>Pseudomonadati</taxon>
        <taxon>Verrucomicrobiota</taxon>
        <taxon>Verrucomicrobiia</taxon>
        <taxon>Verrucomicrobiales</taxon>
        <taxon>Verrucomicrobiaceae</taxon>
        <taxon>Haloferula</taxon>
    </lineage>
</organism>
<accession>A0ABP9UQK2</accession>
<proteinExistence type="predicted"/>
<protein>
    <submittedName>
        <fullName evidence="1">Uncharacterized protein</fullName>
    </submittedName>
</protein>
<name>A0ABP9UQK2_9BACT</name>
<reference evidence="1 2" key="1">
    <citation type="submission" date="2024-02" db="EMBL/GenBank/DDBJ databases">
        <title>Haloferula sargassicola NBRC 104335.</title>
        <authorList>
            <person name="Ichikawa N."/>
            <person name="Katano-Makiyama Y."/>
            <person name="Hidaka K."/>
        </authorList>
    </citation>
    <scope>NUCLEOTIDE SEQUENCE [LARGE SCALE GENOMIC DNA]</scope>
    <source>
        <strain evidence="1 2">NBRC 104335</strain>
    </source>
</reference>
<dbReference type="EMBL" id="BAABRI010000016">
    <property type="protein sequence ID" value="GAA5483609.1"/>
    <property type="molecule type" value="Genomic_DNA"/>
</dbReference>